<dbReference type="AlphaFoldDB" id="A0A0B8NVK1"/>
<organism evidence="1 2">
    <name type="scientific">Vibrio ishigakensis</name>
    <dbReference type="NCBI Taxonomy" id="1481914"/>
    <lineage>
        <taxon>Bacteria</taxon>
        <taxon>Pseudomonadati</taxon>
        <taxon>Pseudomonadota</taxon>
        <taxon>Gammaproteobacteria</taxon>
        <taxon>Vibrionales</taxon>
        <taxon>Vibrionaceae</taxon>
        <taxon>Vibrio</taxon>
    </lineage>
</organism>
<evidence type="ECO:0000313" key="1">
    <source>
        <dbReference type="EMBL" id="GAM55148.1"/>
    </source>
</evidence>
<comment type="caution">
    <text evidence="1">The sequence shown here is derived from an EMBL/GenBank/DDBJ whole genome shotgun (WGS) entry which is preliminary data.</text>
</comment>
<protein>
    <submittedName>
        <fullName evidence="1">Uncharacterized protein</fullName>
    </submittedName>
</protein>
<dbReference type="EMBL" id="BBRZ01000010">
    <property type="protein sequence ID" value="GAM55148.1"/>
    <property type="molecule type" value="Genomic_DNA"/>
</dbReference>
<proteinExistence type="predicted"/>
<name>A0A0B8NVK1_9VIBR</name>
<evidence type="ECO:0000313" key="2">
    <source>
        <dbReference type="Proteomes" id="UP000031671"/>
    </source>
</evidence>
<accession>A0A0B8NVK1</accession>
<reference evidence="1 2" key="2">
    <citation type="submission" date="2015-01" db="EMBL/GenBank/DDBJ databases">
        <authorList>
            <consortium name="NBRP consortium"/>
            <person name="Sawabe T."/>
            <person name="Meirelles P."/>
            <person name="Feng G."/>
            <person name="Sayaka M."/>
            <person name="Hattori M."/>
            <person name="Ohkuma M."/>
        </authorList>
    </citation>
    <scope>NUCLEOTIDE SEQUENCE [LARGE SCALE GENOMIC DNA]</scope>
    <source>
        <strain evidence="2">JCM 19231</strain>
    </source>
</reference>
<sequence length="96" mass="10663">MAWYSAYHKLGKLSAGFDVWVKTQTQNDDCSYFEAELALNAKPQSATLLLNLKEDQEYQATWNGDDIPLAVLESGTLQLSLPQGAEQGQLIVKTRS</sequence>
<gene>
    <name evidence="1" type="ORF">JCM19231_1964</name>
</gene>
<dbReference type="Proteomes" id="UP000031671">
    <property type="component" value="Unassembled WGS sequence"/>
</dbReference>
<reference evidence="1 2" key="1">
    <citation type="submission" date="2015-01" db="EMBL/GenBank/DDBJ databases">
        <title>Vibrio sp. C1 JCM 19231 whole genome shotgun sequence.</title>
        <authorList>
            <person name="Sawabe T."/>
            <person name="Meirelles P."/>
            <person name="Feng G."/>
            <person name="Sayaka M."/>
            <person name="Hattori M."/>
            <person name="Ohkuma M."/>
        </authorList>
    </citation>
    <scope>NUCLEOTIDE SEQUENCE [LARGE SCALE GENOMIC DNA]</scope>
    <source>
        <strain evidence="2">JCM 19231</strain>
    </source>
</reference>
<keyword evidence="2" id="KW-1185">Reference proteome</keyword>